<evidence type="ECO:0000256" key="1">
    <source>
        <dbReference type="ARBA" id="ARBA00023242"/>
    </source>
</evidence>
<dbReference type="Ensembl" id="ENSECAT00000079458.1">
    <property type="protein sequence ID" value="ENSECAP00000077877.1"/>
    <property type="gene ID" value="ENSECAG00000051040.1"/>
</dbReference>
<reference evidence="4" key="2">
    <citation type="submission" date="2025-08" db="UniProtKB">
        <authorList>
            <consortium name="Ensembl"/>
        </authorList>
    </citation>
    <scope>IDENTIFICATION</scope>
    <source>
        <strain evidence="4">Thoroughbred</strain>
    </source>
</reference>
<name>A0A9L0SSF2_HORSE</name>
<evidence type="ECO:0000256" key="2">
    <source>
        <dbReference type="PROSITE-ProRule" id="PRU00187"/>
    </source>
</evidence>
<reference evidence="4" key="3">
    <citation type="submission" date="2025-09" db="UniProtKB">
        <authorList>
            <consortium name="Ensembl"/>
        </authorList>
    </citation>
    <scope>IDENTIFICATION</scope>
    <source>
        <strain evidence="4">Thoroughbred</strain>
    </source>
</reference>
<dbReference type="PANTHER" id="PTHR45935:SF26">
    <property type="entry name" value="SCAN DOMAIN-CONTAINING PROTEIN SCAND2P-RELATED"/>
    <property type="match status" value="1"/>
</dbReference>
<keyword evidence="1 2" id="KW-0539">Nucleus</keyword>
<dbReference type="InterPro" id="IPR038269">
    <property type="entry name" value="SCAN_sf"/>
</dbReference>
<evidence type="ECO:0000313" key="4">
    <source>
        <dbReference type="Ensembl" id="ENSECAP00000077877.1"/>
    </source>
</evidence>
<organism evidence="4 5">
    <name type="scientific">Equus caballus</name>
    <name type="common">Horse</name>
    <dbReference type="NCBI Taxonomy" id="9796"/>
    <lineage>
        <taxon>Eukaryota</taxon>
        <taxon>Metazoa</taxon>
        <taxon>Chordata</taxon>
        <taxon>Craniata</taxon>
        <taxon>Vertebrata</taxon>
        <taxon>Euteleostomi</taxon>
        <taxon>Mammalia</taxon>
        <taxon>Eutheria</taxon>
        <taxon>Laurasiatheria</taxon>
        <taxon>Perissodactyla</taxon>
        <taxon>Equidae</taxon>
        <taxon>Equus</taxon>
    </lineage>
</organism>
<feature type="domain" description="SCAN box" evidence="3">
    <location>
        <begin position="47"/>
        <end position="127"/>
    </location>
</feature>
<evidence type="ECO:0000259" key="3">
    <source>
        <dbReference type="PROSITE" id="PS50804"/>
    </source>
</evidence>
<dbReference type="Pfam" id="PF02023">
    <property type="entry name" value="SCAN"/>
    <property type="match status" value="1"/>
</dbReference>
<evidence type="ECO:0000313" key="5">
    <source>
        <dbReference type="Proteomes" id="UP000002281"/>
    </source>
</evidence>
<dbReference type="GO" id="GO:0005634">
    <property type="term" value="C:nucleus"/>
    <property type="evidence" value="ECO:0007669"/>
    <property type="project" value="UniProtKB-SubCell"/>
</dbReference>
<dbReference type="SUPFAM" id="SSF47353">
    <property type="entry name" value="Retrovirus capsid dimerization domain-like"/>
    <property type="match status" value="1"/>
</dbReference>
<keyword evidence="5" id="KW-1185">Reference proteome</keyword>
<dbReference type="Gene3D" id="1.10.4020.10">
    <property type="entry name" value="DNA breaking-rejoining enzymes"/>
    <property type="match status" value="1"/>
</dbReference>
<dbReference type="InterPro" id="IPR050916">
    <property type="entry name" value="SCAN-C2H2_zinc_finger"/>
</dbReference>
<dbReference type="InterPro" id="IPR003309">
    <property type="entry name" value="SCAN_dom"/>
</dbReference>
<dbReference type="AlphaFoldDB" id="A0A9L0SSF2"/>
<dbReference type="Proteomes" id="UP000002281">
    <property type="component" value="Chromosome 1"/>
</dbReference>
<sequence length="168" mass="19329">MAVSVDRQIPASQVQEELRIVKLEEDSAWVQETSLQRSNPGPETSCQRFWHFRYQEASGPREALIQLRTLCRQWLRPEKCTKEQILELLVLEQFLTVLPQELQIWVRQKHPESGEEAVGLVEDLQKEPGRQGLQGQELLSVEKEPSGPELGSLNIHLKQAYPESTCLF</sequence>
<dbReference type="PANTHER" id="PTHR45935">
    <property type="entry name" value="PROTEIN ZBED8-RELATED"/>
    <property type="match status" value="1"/>
</dbReference>
<dbReference type="FunFam" id="1.10.4020.10:FF:000001">
    <property type="entry name" value="zinc finger protein 263 isoform X1"/>
    <property type="match status" value="1"/>
</dbReference>
<accession>A0A9L0SSF2</accession>
<dbReference type="PROSITE" id="PS50804">
    <property type="entry name" value="SCAN_BOX"/>
    <property type="match status" value="1"/>
</dbReference>
<reference evidence="4 5" key="1">
    <citation type="journal article" date="2009" name="Science">
        <title>Genome sequence, comparative analysis, and population genetics of the domestic horse.</title>
        <authorList>
            <consortium name="Broad Institute Genome Sequencing Platform"/>
            <consortium name="Broad Institute Whole Genome Assembly Team"/>
            <person name="Wade C.M."/>
            <person name="Giulotto E."/>
            <person name="Sigurdsson S."/>
            <person name="Zoli M."/>
            <person name="Gnerre S."/>
            <person name="Imsland F."/>
            <person name="Lear T.L."/>
            <person name="Adelson D.L."/>
            <person name="Bailey E."/>
            <person name="Bellone R.R."/>
            <person name="Bloecker H."/>
            <person name="Distl O."/>
            <person name="Edgar R.C."/>
            <person name="Garber M."/>
            <person name="Leeb T."/>
            <person name="Mauceli E."/>
            <person name="MacLeod J.N."/>
            <person name="Penedo M.C.T."/>
            <person name="Raison J.M."/>
            <person name="Sharpe T."/>
            <person name="Vogel J."/>
            <person name="Andersson L."/>
            <person name="Antczak D.F."/>
            <person name="Biagi T."/>
            <person name="Binns M.M."/>
            <person name="Chowdhary B.P."/>
            <person name="Coleman S.J."/>
            <person name="Della Valle G."/>
            <person name="Fryc S."/>
            <person name="Guerin G."/>
            <person name="Hasegawa T."/>
            <person name="Hill E.W."/>
            <person name="Jurka J."/>
            <person name="Kiialainen A."/>
            <person name="Lindgren G."/>
            <person name="Liu J."/>
            <person name="Magnani E."/>
            <person name="Mickelson J.R."/>
            <person name="Murray J."/>
            <person name="Nergadze S.G."/>
            <person name="Onofrio R."/>
            <person name="Pedroni S."/>
            <person name="Piras M.F."/>
            <person name="Raudsepp T."/>
            <person name="Rocchi M."/>
            <person name="Roeed K.H."/>
            <person name="Ryder O.A."/>
            <person name="Searle S."/>
            <person name="Skow L."/>
            <person name="Swinburne J.E."/>
            <person name="Syvaenen A.C."/>
            <person name="Tozaki T."/>
            <person name="Valberg S.J."/>
            <person name="Vaudin M."/>
            <person name="White J.R."/>
            <person name="Zody M.C."/>
            <person name="Lander E.S."/>
            <person name="Lindblad-Toh K."/>
        </authorList>
    </citation>
    <scope>NUCLEOTIDE SEQUENCE [LARGE SCALE GENOMIC DNA]</scope>
    <source>
        <strain evidence="4 5">Thoroughbred</strain>
    </source>
</reference>
<comment type="subcellular location">
    <subcellularLocation>
        <location evidence="2">Nucleus</location>
    </subcellularLocation>
</comment>
<dbReference type="SMART" id="SM00431">
    <property type="entry name" value="SCAN"/>
    <property type="match status" value="1"/>
</dbReference>
<dbReference type="GeneTree" id="ENSGT00940000154740"/>
<dbReference type="CDD" id="cd07936">
    <property type="entry name" value="SCAN"/>
    <property type="match status" value="1"/>
</dbReference>
<protein>
    <recommendedName>
        <fullName evidence="3">SCAN box domain-containing protein</fullName>
    </recommendedName>
</protein>
<proteinExistence type="predicted"/>